<reference evidence="1 2" key="1">
    <citation type="submission" date="2024-09" db="EMBL/GenBank/DDBJ databases">
        <title>The Natural Products Discovery Center: Release of the First 8490 Sequenced Strains for Exploring Actinobacteria Biosynthetic Diversity.</title>
        <authorList>
            <person name="Kalkreuter E."/>
            <person name="Kautsar S.A."/>
            <person name="Yang D."/>
            <person name="Bader C.D."/>
            <person name="Teijaro C.N."/>
            <person name="Fluegel L."/>
            <person name="Davis C.M."/>
            <person name="Simpson J.R."/>
            <person name="Lauterbach L."/>
            <person name="Steele A.D."/>
            <person name="Gui C."/>
            <person name="Meng S."/>
            <person name="Li G."/>
            <person name="Viehrig K."/>
            <person name="Ye F."/>
            <person name="Su P."/>
            <person name="Kiefer A.F."/>
            <person name="Nichols A."/>
            <person name="Cepeda A.J."/>
            <person name="Yan W."/>
            <person name="Fan B."/>
            <person name="Jiang Y."/>
            <person name="Adhikari A."/>
            <person name="Zheng C.-J."/>
            <person name="Schuster L."/>
            <person name="Cowan T.M."/>
            <person name="Smanski M.J."/>
            <person name="Chevrette M.G."/>
            <person name="De Carvalho L.P.S."/>
            <person name="Shen B."/>
        </authorList>
    </citation>
    <scope>NUCLEOTIDE SEQUENCE [LARGE SCALE GENOMIC DNA]</scope>
    <source>
        <strain evidence="1 2">NPDC056472</strain>
    </source>
</reference>
<dbReference type="Proteomes" id="UP001600424">
    <property type="component" value="Unassembled WGS sequence"/>
</dbReference>
<organism evidence="1 2">
    <name type="scientific">Streptomyces wedmorensis</name>
    <dbReference type="NCBI Taxonomy" id="43759"/>
    <lineage>
        <taxon>Bacteria</taxon>
        <taxon>Bacillati</taxon>
        <taxon>Actinomycetota</taxon>
        <taxon>Actinomycetes</taxon>
        <taxon>Kitasatosporales</taxon>
        <taxon>Streptomycetaceae</taxon>
        <taxon>Streptomyces</taxon>
    </lineage>
</organism>
<dbReference type="EMBL" id="JBHTRV010000072">
    <property type="protein sequence ID" value="MFE5985917.1"/>
    <property type="molecule type" value="Genomic_DNA"/>
</dbReference>
<sequence length="100" mass="11315">MTFQGTYQWQPTTIVPSGLHVRGQLRDTLVDDGHNVYLRTRVEGYAWSEIKGVQRKSVKIDKILADGAVLKTKEVRMQACLDRGALRPDSCSGQRFIVRP</sequence>
<gene>
    <name evidence="1" type="ORF">ACFQ63_40415</name>
</gene>
<comment type="caution">
    <text evidence="1">The sequence shown here is derived from an EMBL/GenBank/DDBJ whole genome shotgun (WGS) entry which is preliminary data.</text>
</comment>
<evidence type="ECO:0000313" key="1">
    <source>
        <dbReference type="EMBL" id="MFE5985917.1"/>
    </source>
</evidence>
<accession>A0ABW6J9B3</accession>
<dbReference type="RefSeq" id="WP_386254151.1">
    <property type="nucleotide sequence ID" value="NZ_JBHTRV010000072.1"/>
</dbReference>
<name>A0ABW6J9B3_STRWE</name>
<proteinExistence type="predicted"/>
<protein>
    <submittedName>
        <fullName evidence="1">Uncharacterized protein</fullName>
    </submittedName>
</protein>
<keyword evidence="2" id="KW-1185">Reference proteome</keyword>
<evidence type="ECO:0000313" key="2">
    <source>
        <dbReference type="Proteomes" id="UP001600424"/>
    </source>
</evidence>